<evidence type="ECO:0000313" key="3">
    <source>
        <dbReference type="Proteomes" id="UP000281553"/>
    </source>
</evidence>
<organism evidence="2 3">
    <name type="scientific">Dibothriocephalus latus</name>
    <name type="common">Fish tapeworm</name>
    <name type="synonym">Diphyllobothrium latum</name>
    <dbReference type="NCBI Taxonomy" id="60516"/>
    <lineage>
        <taxon>Eukaryota</taxon>
        <taxon>Metazoa</taxon>
        <taxon>Spiralia</taxon>
        <taxon>Lophotrochozoa</taxon>
        <taxon>Platyhelminthes</taxon>
        <taxon>Cestoda</taxon>
        <taxon>Eucestoda</taxon>
        <taxon>Diphyllobothriidea</taxon>
        <taxon>Diphyllobothriidae</taxon>
        <taxon>Dibothriocephalus</taxon>
    </lineage>
</organism>
<reference evidence="2 3" key="1">
    <citation type="submission" date="2018-11" db="EMBL/GenBank/DDBJ databases">
        <authorList>
            <consortium name="Pathogen Informatics"/>
        </authorList>
    </citation>
    <scope>NUCLEOTIDE SEQUENCE [LARGE SCALE GENOMIC DNA]</scope>
</reference>
<dbReference type="OrthoDB" id="1657402at2759"/>
<dbReference type="Pfam" id="PF21317">
    <property type="entry name" value="BetaGal_ABD_1"/>
    <property type="match status" value="1"/>
</dbReference>
<evidence type="ECO:0000313" key="2">
    <source>
        <dbReference type="EMBL" id="VDN14987.1"/>
    </source>
</evidence>
<accession>A0A3P7LTH8</accession>
<dbReference type="Proteomes" id="UP000281553">
    <property type="component" value="Unassembled WGS sequence"/>
</dbReference>
<dbReference type="InterPro" id="IPR048912">
    <property type="entry name" value="BetaGal1-like_ABD1"/>
</dbReference>
<name>A0A3P7LTH8_DIBLA</name>
<dbReference type="EMBL" id="UYRU01061032">
    <property type="protein sequence ID" value="VDN14987.1"/>
    <property type="molecule type" value="Genomic_DNA"/>
</dbReference>
<evidence type="ECO:0000259" key="1">
    <source>
        <dbReference type="Pfam" id="PF21317"/>
    </source>
</evidence>
<protein>
    <recommendedName>
        <fullName evidence="1">Beta-galactosidase 1-like first all-beta domain-containing protein</fullName>
    </recommendedName>
</protein>
<dbReference type="Gene3D" id="2.60.120.260">
    <property type="entry name" value="Galactose-binding domain-like"/>
    <property type="match status" value="2"/>
</dbReference>
<keyword evidence="3" id="KW-1185">Reference proteome</keyword>
<proteinExistence type="predicted"/>
<feature type="domain" description="Beta-galactosidase 1-like first all-beta" evidence="1">
    <location>
        <begin position="8"/>
        <end position="60"/>
    </location>
</feature>
<gene>
    <name evidence="2" type="ORF">DILT_LOCUS10818</name>
</gene>
<dbReference type="AlphaFoldDB" id="A0A3P7LTH8"/>
<sequence>MKPSNITIPLDISHPVLAILVENQGHVNYGAAMVGDVKGVLGSMYLDDQELYSWTMTPIDTRNAIPIPSDPNSSPMGPILPEVGQIFTGDLEVPVTDGRPEDTFVVLNGFKRVC</sequence>